<keyword evidence="5" id="KW-0067">ATP-binding</keyword>
<organism evidence="7 8">
    <name type="scientific">Populus tomentosa</name>
    <name type="common">Chinese white poplar</name>
    <dbReference type="NCBI Taxonomy" id="118781"/>
    <lineage>
        <taxon>Eukaryota</taxon>
        <taxon>Viridiplantae</taxon>
        <taxon>Streptophyta</taxon>
        <taxon>Embryophyta</taxon>
        <taxon>Tracheophyta</taxon>
        <taxon>Spermatophyta</taxon>
        <taxon>Magnoliopsida</taxon>
        <taxon>eudicotyledons</taxon>
        <taxon>Gunneridae</taxon>
        <taxon>Pentapetalae</taxon>
        <taxon>rosids</taxon>
        <taxon>fabids</taxon>
        <taxon>Malpighiales</taxon>
        <taxon>Salicaceae</taxon>
        <taxon>Saliceae</taxon>
        <taxon>Populus</taxon>
    </lineage>
</organism>
<evidence type="ECO:0000313" key="7">
    <source>
        <dbReference type="EMBL" id="KAG6783203.1"/>
    </source>
</evidence>
<keyword evidence="8" id="KW-1185">Reference proteome</keyword>
<feature type="domain" description="Protein kinase" evidence="6">
    <location>
        <begin position="1"/>
        <end position="196"/>
    </location>
</feature>
<evidence type="ECO:0000256" key="2">
    <source>
        <dbReference type="ARBA" id="ARBA00022679"/>
    </source>
</evidence>
<dbReference type="InterPro" id="IPR000719">
    <property type="entry name" value="Prot_kinase_dom"/>
</dbReference>
<gene>
    <name evidence="7" type="ORF">POTOM_012647</name>
</gene>
<name>A0A8X8A5L2_POPTO</name>
<accession>A0A8X8A5L2</accession>
<dbReference type="SMART" id="SM00220">
    <property type="entry name" value="S_TKc"/>
    <property type="match status" value="1"/>
</dbReference>
<dbReference type="PROSITE" id="PS50011">
    <property type="entry name" value="PROTEIN_KINASE_DOM"/>
    <property type="match status" value="1"/>
</dbReference>
<keyword evidence="4" id="KW-0418">Kinase</keyword>
<sequence>METEQVAEDDCHVNNGAKKILLAKYEMGRLLGQERLLSPKNLLLDDKEDLKVSDFGFSALPEQKWNDVCCTHGVATPAYVAPEVLRKKGYDGAKADTWSCGVILFVLLSGHLPFRNENAMKMYVKILKAEYEFPHRGFPGMPEVKLLGKEEGRKGKLAVTAEVFELATELAVVELSKCSGDTLSTPNSVKKMLPQLRGLAWDKIQNADGNGKSKSMVGLLVPYWDYCDVIHPDPLSDCSVNWKPGPNRVFSGRSVWEPIKYREVKFDINLSGYPSIFSDIVYCLAHCL</sequence>
<dbReference type="GO" id="GO:0004674">
    <property type="term" value="F:protein serine/threonine kinase activity"/>
    <property type="evidence" value="ECO:0007669"/>
    <property type="project" value="UniProtKB-KW"/>
</dbReference>
<reference evidence="7" key="1">
    <citation type="journal article" date="2020" name="bioRxiv">
        <title>Hybrid origin of Populus tomentosa Carr. identified through genome sequencing and phylogenomic analysis.</title>
        <authorList>
            <person name="An X."/>
            <person name="Gao K."/>
            <person name="Chen Z."/>
            <person name="Li J."/>
            <person name="Yang X."/>
            <person name="Yang X."/>
            <person name="Zhou J."/>
            <person name="Guo T."/>
            <person name="Zhao T."/>
            <person name="Huang S."/>
            <person name="Miao D."/>
            <person name="Khan W.U."/>
            <person name="Rao P."/>
            <person name="Ye M."/>
            <person name="Lei B."/>
            <person name="Liao W."/>
            <person name="Wang J."/>
            <person name="Ji L."/>
            <person name="Li Y."/>
            <person name="Guo B."/>
            <person name="Mustafa N.S."/>
            <person name="Li S."/>
            <person name="Yun Q."/>
            <person name="Keller S.R."/>
            <person name="Mao J."/>
            <person name="Zhang R."/>
            <person name="Strauss S.H."/>
        </authorList>
    </citation>
    <scope>NUCLEOTIDE SEQUENCE</scope>
    <source>
        <strain evidence="7">GM15</strain>
        <tissue evidence="7">Leaf</tissue>
    </source>
</reference>
<proteinExistence type="predicted"/>
<dbReference type="EMBL" id="JAAWWB010000005">
    <property type="protein sequence ID" value="KAG6783203.1"/>
    <property type="molecule type" value="Genomic_DNA"/>
</dbReference>
<dbReference type="Proteomes" id="UP000886885">
    <property type="component" value="Chromosome 3A"/>
</dbReference>
<evidence type="ECO:0000256" key="3">
    <source>
        <dbReference type="ARBA" id="ARBA00022741"/>
    </source>
</evidence>
<dbReference type="PANTHER" id="PTHR43895:SF141">
    <property type="entry name" value="NON-SPECIFIC SERINE_THREONINE PROTEIN KINASE"/>
    <property type="match status" value="1"/>
</dbReference>
<evidence type="ECO:0000256" key="5">
    <source>
        <dbReference type="ARBA" id="ARBA00022840"/>
    </source>
</evidence>
<evidence type="ECO:0000313" key="8">
    <source>
        <dbReference type="Proteomes" id="UP000886885"/>
    </source>
</evidence>
<dbReference type="OrthoDB" id="1933045at2759"/>
<evidence type="ECO:0000256" key="4">
    <source>
        <dbReference type="ARBA" id="ARBA00022777"/>
    </source>
</evidence>
<dbReference type="GO" id="GO:0007165">
    <property type="term" value="P:signal transduction"/>
    <property type="evidence" value="ECO:0007669"/>
    <property type="project" value="TreeGrafter"/>
</dbReference>
<dbReference type="PANTHER" id="PTHR43895">
    <property type="entry name" value="CALCIUM/CALMODULIN-DEPENDENT PROTEIN KINASE KINASE-RELATED"/>
    <property type="match status" value="1"/>
</dbReference>
<keyword evidence="3" id="KW-0547">Nucleotide-binding</keyword>
<protein>
    <recommendedName>
        <fullName evidence="6">Protein kinase domain-containing protein</fullName>
    </recommendedName>
</protein>
<keyword evidence="1" id="KW-0723">Serine/threonine-protein kinase</keyword>
<evidence type="ECO:0000259" key="6">
    <source>
        <dbReference type="PROSITE" id="PS50011"/>
    </source>
</evidence>
<keyword evidence="2" id="KW-0808">Transferase</keyword>
<dbReference type="Pfam" id="PF00069">
    <property type="entry name" value="Pkinase"/>
    <property type="match status" value="1"/>
</dbReference>
<dbReference type="AlphaFoldDB" id="A0A8X8A5L2"/>
<evidence type="ECO:0000256" key="1">
    <source>
        <dbReference type="ARBA" id="ARBA00022527"/>
    </source>
</evidence>
<comment type="caution">
    <text evidence="7">The sequence shown here is derived from an EMBL/GenBank/DDBJ whole genome shotgun (WGS) entry which is preliminary data.</text>
</comment>
<dbReference type="GO" id="GO:0005524">
    <property type="term" value="F:ATP binding"/>
    <property type="evidence" value="ECO:0007669"/>
    <property type="project" value="UniProtKB-KW"/>
</dbReference>